<dbReference type="AlphaFoldDB" id="A0A174SJD3"/>
<protein>
    <recommendedName>
        <fullName evidence="3">Lipocalin-like domain-containing protein</fullName>
    </recommendedName>
</protein>
<evidence type="ECO:0008006" key="3">
    <source>
        <dbReference type="Google" id="ProtNLM"/>
    </source>
</evidence>
<evidence type="ECO:0000313" key="2">
    <source>
        <dbReference type="Proteomes" id="UP000095657"/>
    </source>
</evidence>
<name>A0A174SJD3_9BACE</name>
<reference evidence="1 2" key="1">
    <citation type="submission" date="2015-09" db="EMBL/GenBank/DDBJ databases">
        <authorList>
            <consortium name="Pathogen Informatics"/>
        </authorList>
    </citation>
    <scope>NUCLEOTIDE SEQUENCE [LARGE SCALE GENOMIC DNA]</scope>
    <source>
        <strain evidence="1 2">2789STDY5834880</strain>
    </source>
</reference>
<dbReference type="Proteomes" id="UP000095657">
    <property type="component" value="Unassembled WGS sequence"/>
</dbReference>
<dbReference type="STRING" id="47678.ERS852494_03565"/>
<dbReference type="RefSeq" id="WP_055173336.1">
    <property type="nucleotide sequence ID" value="NZ_CZAI01000009.1"/>
</dbReference>
<gene>
    <name evidence="1" type="ORF">ERS852494_03565</name>
</gene>
<dbReference type="EMBL" id="CZAI01000009">
    <property type="protein sequence ID" value="CUP96441.1"/>
    <property type="molecule type" value="Genomic_DNA"/>
</dbReference>
<proteinExistence type="predicted"/>
<organism evidence="1 2">
    <name type="scientific">Bacteroides caccae</name>
    <dbReference type="NCBI Taxonomy" id="47678"/>
    <lineage>
        <taxon>Bacteria</taxon>
        <taxon>Pseudomonadati</taxon>
        <taxon>Bacteroidota</taxon>
        <taxon>Bacteroidia</taxon>
        <taxon>Bacteroidales</taxon>
        <taxon>Bacteroidaceae</taxon>
        <taxon>Bacteroides</taxon>
    </lineage>
</organism>
<evidence type="ECO:0000313" key="1">
    <source>
        <dbReference type="EMBL" id="CUP96441.1"/>
    </source>
</evidence>
<dbReference type="PROSITE" id="PS51257">
    <property type="entry name" value="PROKAR_LIPOPROTEIN"/>
    <property type="match status" value="1"/>
</dbReference>
<accession>A0A174SJD3</accession>
<sequence length="157" mass="18468">MRIKSVLQVRILYGVLISLLMIVVSCVEKNGYYEPAEQTIIDNLTKNKSWERSYHAKLDNGEELDIQERWIFNSNGNGSCKNITTYANGNVEENVTYFHWAFSTPDFSVIYMDYELFWEIEELTSDKLRIYETYKDPVTVPGQSYRDYQQYEAVVLN</sequence>